<dbReference type="Pfam" id="PF07675">
    <property type="entry name" value="Cleaved_Adhesin"/>
    <property type="match status" value="2"/>
</dbReference>
<evidence type="ECO:0000256" key="2">
    <source>
        <dbReference type="ARBA" id="ARBA00022670"/>
    </source>
</evidence>
<feature type="chain" id="PRO_5001782897" description="Peptidase M43 pregnancy-associated plasma-A domain-containing protein" evidence="9">
    <location>
        <begin position="23"/>
        <end position="943"/>
    </location>
</feature>
<reference evidence="14" key="2">
    <citation type="submission" date="2014-07" db="EMBL/GenBank/DDBJ databases">
        <title>Genome sequence of Mangrovimonas yunxiaonensis.</title>
        <authorList>
            <person name="Li Y."/>
            <person name="Zheng T."/>
        </authorList>
    </citation>
    <scope>NUCLEOTIDE SEQUENCE [LARGE SCALE GENOMIC DNA]</scope>
    <source>
        <strain evidence="14">LY01</strain>
    </source>
</reference>
<evidence type="ECO:0000256" key="9">
    <source>
        <dbReference type="SAM" id="SignalP"/>
    </source>
</evidence>
<dbReference type="Pfam" id="PF05572">
    <property type="entry name" value="Peptidase_M43"/>
    <property type="match status" value="1"/>
</dbReference>
<evidence type="ECO:0000259" key="10">
    <source>
        <dbReference type="Pfam" id="PF05572"/>
    </source>
</evidence>
<dbReference type="Gene3D" id="2.60.120.200">
    <property type="match status" value="1"/>
</dbReference>
<dbReference type="eggNOG" id="COG1409">
    <property type="taxonomic scope" value="Bacteria"/>
</dbReference>
<dbReference type="InterPro" id="IPR024079">
    <property type="entry name" value="MetalloPept_cat_dom_sf"/>
</dbReference>
<dbReference type="GO" id="GO:0046872">
    <property type="term" value="F:metal ion binding"/>
    <property type="evidence" value="ECO:0007669"/>
    <property type="project" value="UniProtKB-KW"/>
</dbReference>
<evidence type="ECO:0000313" key="14">
    <source>
        <dbReference type="Proteomes" id="UP000028521"/>
    </source>
</evidence>
<feature type="domain" description="Cleaved adhesin" evidence="11">
    <location>
        <begin position="511"/>
        <end position="558"/>
    </location>
</feature>
<dbReference type="InterPro" id="IPR026444">
    <property type="entry name" value="Secre_tail"/>
</dbReference>
<dbReference type="EMBL" id="JPFK01000003">
    <property type="protein sequence ID" value="KFB01990.1"/>
    <property type="molecule type" value="Genomic_DNA"/>
</dbReference>
<dbReference type="Gene3D" id="2.60.40.2030">
    <property type="match status" value="1"/>
</dbReference>
<evidence type="ECO:0000256" key="4">
    <source>
        <dbReference type="ARBA" id="ARBA00022729"/>
    </source>
</evidence>
<dbReference type="STRING" id="1197477.IA57_03765"/>
<dbReference type="SUPFAM" id="SSF55486">
    <property type="entry name" value="Metalloproteases ('zincins'), catalytic domain"/>
    <property type="match status" value="1"/>
</dbReference>
<comment type="caution">
    <text evidence="13">The sequence shown here is derived from an EMBL/GenBank/DDBJ whole genome shotgun (WGS) entry which is preliminary data.</text>
</comment>
<keyword evidence="14" id="KW-1185">Reference proteome</keyword>
<dbReference type="NCBIfam" id="NF038128">
    <property type="entry name" value="choice_anch_J"/>
    <property type="match status" value="1"/>
</dbReference>
<evidence type="ECO:0000256" key="3">
    <source>
        <dbReference type="ARBA" id="ARBA00022723"/>
    </source>
</evidence>
<name>A0A084TMQ4_9FLAO</name>
<dbReference type="PANTHER" id="PTHR47466">
    <property type="match status" value="1"/>
</dbReference>
<feature type="signal peptide" evidence="9">
    <location>
        <begin position="1"/>
        <end position="22"/>
    </location>
</feature>
<evidence type="ECO:0000256" key="6">
    <source>
        <dbReference type="ARBA" id="ARBA00022833"/>
    </source>
</evidence>
<keyword evidence="2" id="KW-0645">Protease</keyword>
<evidence type="ECO:0000256" key="7">
    <source>
        <dbReference type="ARBA" id="ARBA00023049"/>
    </source>
</evidence>
<sequence>MKKITLALFSAALIGGVSNSFAQKKAPNSNKQSSQDQIALTQSNLRSIEETGVIRCLTDENELLLQAKYPNRANNQEFEAWLAPKVQEVKNNLANRNNSQQVVKTIPVIFHILTDGAGSENLSQAAVQAQVDQLNIDYADLAGSTYAVSADAEIQFCLAQRDENEGQLAEAGINRITTWGDDSLTRTDFENTIKAATQWDPTKYLNIWVARQVTSPSGALLGYAQFPSGSGLSGLNDNGGPANTDGVVVIASSVGSIANPNPFGGSTGAGRTLTHEVGHWLGLRHIWGDGGCTIDDFCADTPAAAGSNFGCPTGADSCAFGNTDPDMIENYMDYTDDGCMHTFTADQVARMTAVMNNSPRRMELASSTACQPAAPTVRFGSTSPGNINEGSSCNYQDYTIDLTITQAPSANAVASLVNNGTAVLGSDFELLNNSVTFTAANTTPSNNITLRIYEDGLFENDETISLSININTTGDAVGSALSYDLNLENDDIQTTENATQVIFEDGFETYTDFTTNPIGGWTMLDLDGDGTYGHETSDWTNEHYDGTFMVFNPSQAAPSLAGSEWDPHTGDKGYYCFNSTGNVSGTPANNDYIFTPQISLSGTGSELKFWAKSITDQWGLERFQVGVSNTDTNPTSFEYLTPFPYAQAPTTWTEYTYDLSDYDGQDIYITFHVVSTDAFVFMLDDVSVTTQTSITVQTAINSATSFEALIPGSGTAYARDNASANIMLDITSNTDHNYGCVEAYVSNDAATAGADAISYGGSTDPVDFVMAKMFTITAANTNTSANSAIDFYFTESEIAAWETATGNSRTALHVKKEGTNEVSTLTSTAFGSDHKLSGSFSTGIDGTYVFGTNQALLSVNQVTLENSLSLYPNPTSGVLNIKTSNNMQPEQYTIYNMLGQVIAKRAITNQNDLTINTSALSNGMYFIKLTKGTNEATLRFMKQ</sequence>
<proteinExistence type="inferred from homology"/>
<dbReference type="GO" id="GO:0008237">
    <property type="term" value="F:metallopeptidase activity"/>
    <property type="evidence" value="ECO:0007669"/>
    <property type="project" value="UniProtKB-KW"/>
</dbReference>
<evidence type="ECO:0008006" key="15">
    <source>
        <dbReference type="Google" id="ProtNLM"/>
    </source>
</evidence>
<dbReference type="Gene3D" id="3.40.390.10">
    <property type="entry name" value="Collagenase (Catalytic Domain)"/>
    <property type="match status" value="1"/>
</dbReference>
<keyword evidence="4 9" id="KW-0732">Signal</keyword>
<evidence type="ECO:0000259" key="11">
    <source>
        <dbReference type="Pfam" id="PF07675"/>
    </source>
</evidence>
<feature type="domain" description="Secretion system C-terminal sorting" evidence="12">
    <location>
        <begin position="870"/>
        <end position="937"/>
    </location>
</feature>
<dbReference type="RefSeq" id="WP_051880966.1">
    <property type="nucleotide sequence ID" value="NZ_BMET01000005.1"/>
</dbReference>
<keyword evidence="7" id="KW-0482">Metalloprotease</keyword>
<evidence type="ECO:0000256" key="8">
    <source>
        <dbReference type="ARBA" id="ARBA00023157"/>
    </source>
</evidence>
<evidence type="ECO:0000256" key="5">
    <source>
        <dbReference type="ARBA" id="ARBA00022801"/>
    </source>
</evidence>
<dbReference type="InterPro" id="IPR038081">
    <property type="entry name" value="CalX-like_sf"/>
</dbReference>
<accession>A0A084TMQ4</accession>
<keyword evidence="8" id="KW-1015">Disulfide bond</keyword>
<feature type="domain" description="Cleaved adhesin" evidence="11">
    <location>
        <begin position="567"/>
        <end position="688"/>
    </location>
</feature>
<dbReference type="InterPro" id="IPR008754">
    <property type="entry name" value="Peptidase_M43"/>
</dbReference>
<dbReference type="SUPFAM" id="SSF141072">
    <property type="entry name" value="CalX-like"/>
    <property type="match status" value="1"/>
</dbReference>
<dbReference type="NCBIfam" id="TIGR04183">
    <property type="entry name" value="Por_Secre_tail"/>
    <property type="match status" value="1"/>
</dbReference>
<dbReference type="InterPro" id="IPR011628">
    <property type="entry name" value="Cleaved_adhesin"/>
</dbReference>
<organism evidence="13 14">
    <name type="scientific">Mangrovimonas yunxiaonensis</name>
    <dbReference type="NCBI Taxonomy" id="1197477"/>
    <lineage>
        <taxon>Bacteria</taxon>
        <taxon>Pseudomonadati</taxon>
        <taxon>Bacteroidota</taxon>
        <taxon>Flavobacteriia</taxon>
        <taxon>Flavobacteriales</taxon>
        <taxon>Flavobacteriaceae</taxon>
        <taxon>Mangrovimonas</taxon>
    </lineage>
</organism>
<reference evidence="13 14" key="1">
    <citation type="journal article" date="2014" name="Genome Announc.">
        <title>Draft Genome Sequence of the Algicidal Bacterium Mangrovimonas yunxiaonensis Strain LY01.</title>
        <authorList>
            <person name="Li Y."/>
            <person name="Zhu H."/>
            <person name="Li C."/>
            <person name="Zhang H."/>
            <person name="Chen Z."/>
            <person name="Zheng W."/>
            <person name="Xu H."/>
            <person name="Zheng T."/>
        </authorList>
    </citation>
    <scope>NUCLEOTIDE SEQUENCE [LARGE SCALE GENOMIC DNA]</scope>
    <source>
        <strain evidence="13 14">LY01</strain>
    </source>
</reference>
<keyword evidence="3" id="KW-0479">Metal-binding</keyword>
<comment type="similarity">
    <text evidence="1">Belongs to the peptidase M43B family.</text>
</comment>
<dbReference type="CDD" id="cd04275">
    <property type="entry name" value="ZnMc_pappalysin_like"/>
    <property type="match status" value="1"/>
</dbReference>
<dbReference type="Pfam" id="PF18962">
    <property type="entry name" value="Por_Secre_tail"/>
    <property type="match status" value="1"/>
</dbReference>
<keyword evidence="6" id="KW-0862">Zinc</keyword>
<evidence type="ECO:0000259" key="12">
    <source>
        <dbReference type="Pfam" id="PF18962"/>
    </source>
</evidence>
<dbReference type="Proteomes" id="UP000028521">
    <property type="component" value="Unassembled WGS sequence"/>
</dbReference>
<dbReference type="GO" id="GO:0006508">
    <property type="term" value="P:proteolysis"/>
    <property type="evidence" value="ECO:0007669"/>
    <property type="project" value="UniProtKB-KW"/>
</dbReference>
<feature type="domain" description="Peptidase M43 pregnancy-associated plasma-A" evidence="10">
    <location>
        <begin position="195"/>
        <end position="355"/>
    </location>
</feature>
<gene>
    <name evidence="13" type="ORF">IA57_03765</name>
</gene>
<dbReference type="OrthoDB" id="6278496at2"/>
<dbReference type="eggNOG" id="COG3291">
    <property type="taxonomic scope" value="Bacteria"/>
</dbReference>
<dbReference type="eggNOG" id="COG1572">
    <property type="taxonomic scope" value="Bacteria"/>
</dbReference>
<evidence type="ECO:0000313" key="13">
    <source>
        <dbReference type="EMBL" id="KFB01990.1"/>
    </source>
</evidence>
<dbReference type="PANTHER" id="PTHR47466:SF1">
    <property type="entry name" value="METALLOPROTEASE MEP1 (AFU_ORTHOLOGUE AFUA_1G07730)-RELATED"/>
    <property type="match status" value="1"/>
</dbReference>
<keyword evidence="5" id="KW-0378">Hydrolase</keyword>
<dbReference type="AlphaFoldDB" id="A0A084TMQ4"/>
<protein>
    <recommendedName>
        <fullName evidence="15">Peptidase M43 pregnancy-associated plasma-A domain-containing protein</fullName>
    </recommendedName>
</protein>
<evidence type="ECO:0000256" key="1">
    <source>
        <dbReference type="ARBA" id="ARBA00008721"/>
    </source>
</evidence>